<comment type="caution">
    <text evidence="1">The sequence shown here is derived from an EMBL/GenBank/DDBJ whole genome shotgun (WGS) entry which is preliminary data.</text>
</comment>
<gene>
    <name evidence="1" type="ORF">EVAR_45247_1</name>
</gene>
<dbReference type="Proteomes" id="UP000299102">
    <property type="component" value="Unassembled WGS sequence"/>
</dbReference>
<proteinExistence type="predicted"/>
<dbReference type="EMBL" id="BGZK01000808">
    <property type="protein sequence ID" value="GBP61228.1"/>
    <property type="molecule type" value="Genomic_DNA"/>
</dbReference>
<evidence type="ECO:0000313" key="1">
    <source>
        <dbReference type="EMBL" id="GBP61228.1"/>
    </source>
</evidence>
<name>A0A4C1XCR4_EUMVA</name>
<organism evidence="1 2">
    <name type="scientific">Eumeta variegata</name>
    <name type="common">Bagworm moth</name>
    <name type="synonym">Eumeta japonica</name>
    <dbReference type="NCBI Taxonomy" id="151549"/>
    <lineage>
        <taxon>Eukaryota</taxon>
        <taxon>Metazoa</taxon>
        <taxon>Ecdysozoa</taxon>
        <taxon>Arthropoda</taxon>
        <taxon>Hexapoda</taxon>
        <taxon>Insecta</taxon>
        <taxon>Pterygota</taxon>
        <taxon>Neoptera</taxon>
        <taxon>Endopterygota</taxon>
        <taxon>Lepidoptera</taxon>
        <taxon>Glossata</taxon>
        <taxon>Ditrysia</taxon>
        <taxon>Tineoidea</taxon>
        <taxon>Psychidae</taxon>
        <taxon>Oiketicinae</taxon>
        <taxon>Eumeta</taxon>
    </lineage>
</organism>
<accession>A0A4C1XCR4</accession>
<evidence type="ECO:0000313" key="2">
    <source>
        <dbReference type="Proteomes" id="UP000299102"/>
    </source>
</evidence>
<sequence length="94" mass="10611">MIKSMTGSLIKLNIERSVSYVPRAAHRRRPADQSRTLINTRWARGMYENRTGLVWYKAAVLPQIWASKTESPAVGGTKRVKVVSFERRGRAAAP</sequence>
<reference evidence="1 2" key="1">
    <citation type="journal article" date="2019" name="Commun. Biol.">
        <title>The bagworm genome reveals a unique fibroin gene that provides high tensile strength.</title>
        <authorList>
            <person name="Kono N."/>
            <person name="Nakamura H."/>
            <person name="Ohtoshi R."/>
            <person name="Tomita M."/>
            <person name="Numata K."/>
            <person name="Arakawa K."/>
        </authorList>
    </citation>
    <scope>NUCLEOTIDE SEQUENCE [LARGE SCALE GENOMIC DNA]</scope>
</reference>
<keyword evidence="2" id="KW-1185">Reference proteome</keyword>
<dbReference type="AlphaFoldDB" id="A0A4C1XCR4"/>
<protein>
    <submittedName>
        <fullName evidence="1">Uncharacterized protein</fullName>
    </submittedName>
</protein>